<keyword evidence="1" id="KW-0175">Coiled coil</keyword>
<dbReference type="Pfam" id="PF00078">
    <property type="entry name" value="RVT_1"/>
    <property type="match status" value="1"/>
</dbReference>
<accession>A0ABQ7PZ69</accession>
<name>A0ABQ7PZ69_PLUXY</name>
<dbReference type="Gene3D" id="3.60.10.10">
    <property type="entry name" value="Endonuclease/exonuclease/phosphatase"/>
    <property type="match status" value="1"/>
</dbReference>
<dbReference type="PANTHER" id="PTHR47027">
    <property type="entry name" value="REVERSE TRANSCRIPTASE DOMAIN-CONTAINING PROTEIN"/>
    <property type="match status" value="1"/>
</dbReference>
<evidence type="ECO:0000256" key="1">
    <source>
        <dbReference type="SAM" id="Coils"/>
    </source>
</evidence>
<dbReference type="InterPro" id="IPR036691">
    <property type="entry name" value="Endo/exonu/phosph_ase_sf"/>
</dbReference>
<gene>
    <name evidence="3" type="ORF">JYU34_019852</name>
</gene>
<dbReference type="SUPFAM" id="SSF56219">
    <property type="entry name" value="DNase I-like"/>
    <property type="match status" value="1"/>
</dbReference>
<organism evidence="3 4">
    <name type="scientific">Plutella xylostella</name>
    <name type="common">Diamondback moth</name>
    <name type="synonym">Plutella maculipennis</name>
    <dbReference type="NCBI Taxonomy" id="51655"/>
    <lineage>
        <taxon>Eukaryota</taxon>
        <taxon>Metazoa</taxon>
        <taxon>Ecdysozoa</taxon>
        <taxon>Arthropoda</taxon>
        <taxon>Hexapoda</taxon>
        <taxon>Insecta</taxon>
        <taxon>Pterygota</taxon>
        <taxon>Neoptera</taxon>
        <taxon>Endopterygota</taxon>
        <taxon>Lepidoptera</taxon>
        <taxon>Glossata</taxon>
        <taxon>Ditrysia</taxon>
        <taxon>Yponomeutoidea</taxon>
        <taxon>Plutellidae</taxon>
        <taxon>Plutella</taxon>
    </lineage>
</organism>
<dbReference type="PANTHER" id="PTHR47027:SF20">
    <property type="entry name" value="REVERSE TRANSCRIPTASE-LIKE PROTEIN WITH RNA-DIRECTED DNA POLYMERASE DOMAIN"/>
    <property type="match status" value="1"/>
</dbReference>
<dbReference type="InterPro" id="IPR005135">
    <property type="entry name" value="Endo/exonuclease/phosphatase"/>
</dbReference>
<proteinExistence type="predicted"/>
<evidence type="ECO:0000259" key="2">
    <source>
        <dbReference type="PROSITE" id="PS50878"/>
    </source>
</evidence>
<dbReference type="CDD" id="cd09076">
    <property type="entry name" value="L1-EN"/>
    <property type="match status" value="1"/>
</dbReference>
<dbReference type="CDD" id="cd01650">
    <property type="entry name" value="RT_nLTR_like"/>
    <property type="match status" value="1"/>
</dbReference>
<comment type="caution">
    <text evidence="3">The sequence shown here is derived from an EMBL/GenBank/DDBJ whole genome shotgun (WGS) entry which is preliminary data.</text>
</comment>
<evidence type="ECO:0000313" key="3">
    <source>
        <dbReference type="EMBL" id="KAG7296948.1"/>
    </source>
</evidence>
<evidence type="ECO:0000313" key="4">
    <source>
        <dbReference type="Proteomes" id="UP000823941"/>
    </source>
</evidence>
<dbReference type="EMBL" id="JAHIBW010000027">
    <property type="protein sequence ID" value="KAG7296948.1"/>
    <property type="molecule type" value="Genomic_DNA"/>
</dbReference>
<reference evidence="3 4" key="1">
    <citation type="submission" date="2021-06" db="EMBL/GenBank/DDBJ databases">
        <title>A haploid diamondback moth (Plutella xylostella L.) genome assembly resolves 31 chromosomes and identifies a diamide resistance mutation.</title>
        <authorList>
            <person name="Ward C.M."/>
            <person name="Perry K.D."/>
            <person name="Baker G."/>
            <person name="Powis K."/>
            <person name="Heckel D.G."/>
            <person name="Baxter S.W."/>
        </authorList>
    </citation>
    <scope>NUCLEOTIDE SEQUENCE [LARGE SCALE GENOMIC DNA]</scope>
    <source>
        <strain evidence="3 4">LV</strain>
        <tissue evidence="3">Single pupa</tissue>
    </source>
</reference>
<dbReference type="Pfam" id="PF03372">
    <property type="entry name" value="Exo_endo_phos"/>
    <property type="match status" value="1"/>
</dbReference>
<keyword evidence="4" id="KW-1185">Reference proteome</keyword>
<dbReference type="InterPro" id="IPR000477">
    <property type="entry name" value="RT_dom"/>
</dbReference>
<feature type="domain" description="Reverse transcriptase" evidence="2">
    <location>
        <begin position="507"/>
        <end position="777"/>
    </location>
</feature>
<sequence>MELRLASWNVRSLFRPGAMYQVSNELQRYNIGIAALQEVRWPGKGECNVDNGTVLFYSGGDAGQHTKGTGFMVSRTLLGSVIKFDAVSDRLCILRIRGKFNNYCIINAYAPTEVSHEDSKDEFYDHVELNFEKLPCYDTKILLGDFNAQVGQEDIFIPTIGRHSKHEISNDNGIRLISFASSKGMVIKSTMHPHKDIHKGTWKSPDGRTVNQIDHVLIDDRHKNTIRDVRTFRGADCDSDHYLLGINVRAKIKLERLQRTQKIEKIDIDKLKDQACRNKFQLELNNRFRNLNVEEVDIDKNWESIRDTVKSGAINILGHKKRMRRKKWWNEKCQNIVEERRKLRNLAEQCSQWEDEYKKVRAEAKRVIREAKRHHLDKIVKEMETLIRANESRRFYMEVKSCKKGYQPTAQVLIDDDENLVTDKEHIKNQWRNYFHDLLNCPPLVEPVPHSNHNNDSEVEPPSFEEVRAAIMRLKNNKAPGIDGLPSEIWKYCGGTVQSKLYELLLKIWEAKQQPQEWNTGVICPVHKKGCKKKCTNYRGIALLPTAYKILSYVLLKRLEPYAEKILGDYQCGFRPNRSTIDQLFLIKQIMEKKWEYAQSVHALFVDFAKAYDSIDRGALYAILRNFDIPAKLVELIEAATRDSNMQVRVGGEMTEPFPVVTGLKQGDALSPMLFNLVLEYVLRKVLTLEVGIKLNGRHKVVGYADDLALLGETSAEVRAMADVLGTEALKVGLRINHDKTEYLNMTRSRNNRVADLQVGNIQYKGVVKFKYLGCTINATNSRDDEINIRVQNALRCSAALHKVLTSRLLSRSTKLRIYKTIIRPILMYGCEAWTLTLKEENKLLVAERKILRKILGQKQRSDGSWRILKNAEIEELVEGPNIIGETKAHRLRWLGHLERMGEDRSAKRAYQGQPSGKRPVGRPRYRWRDVVLADLRELQASDWQDTAQDRGKWRVLVSEAKTHFGSLRQRSK</sequence>
<dbReference type="SUPFAM" id="SSF56672">
    <property type="entry name" value="DNA/RNA polymerases"/>
    <property type="match status" value="1"/>
</dbReference>
<dbReference type="Proteomes" id="UP000823941">
    <property type="component" value="Chromosome 27"/>
</dbReference>
<dbReference type="InterPro" id="IPR043502">
    <property type="entry name" value="DNA/RNA_pol_sf"/>
</dbReference>
<dbReference type="PROSITE" id="PS50878">
    <property type="entry name" value="RT_POL"/>
    <property type="match status" value="1"/>
</dbReference>
<feature type="coiled-coil region" evidence="1">
    <location>
        <begin position="336"/>
        <end position="370"/>
    </location>
</feature>
<protein>
    <recommendedName>
        <fullName evidence="2">Reverse transcriptase domain-containing protein</fullName>
    </recommendedName>
</protein>